<feature type="domain" description="Tail specific protease" evidence="2">
    <location>
        <begin position="250"/>
        <end position="409"/>
    </location>
</feature>
<dbReference type="AlphaFoldDB" id="A0A7D4PZQ0"/>
<dbReference type="Gene3D" id="3.30.750.170">
    <property type="match status" value="1"/>
</dbReference>
<dbReference type="SUPFAM" id="SSF52096">
    <property type="entry name" value="ClpP/crotonase"/>
    <property type="match status" value="1"/>
</dbReference>
<dbReference type="GO" id="GO:0004175">
    <property type="term" value="F:endopeptidase activity"/>
    <property type="evidence" value="ECO:0007669"/>
    <property type="project" value="TreeGrafter"/>
</dbReference>
<evidence type="ECO:0000313" key="3">
    <source>
        <dbReference type="EMBL" id="QKJ29086.1"/>
    </source>
</evidence>
<dbReference type="InterPro" id="IPR005151">
    <property type="entry name" value="Tail-specific_protease"/>
</dbReference>
<dbReference type="PROSITE" id="PS51257">
    <property type="entry name" value="PROKAR_LIPOPROTEIN"/>
    <property type="match status" value="1"/>
</dbReference>
<keyword evidence="1" id="KW-0732">Signal</keyword>
<dbReference type="GO" id="GO:0007165">
    <property type="term" value="P:signal transduction"/>
    <property type="evidence" value="ECO:0007669"/>
    <property type="project" value="TreeGrafter"/>
</dbReference>
<dbReference type="GO" id="GO:0006508">
    <property type="term" value="P:proteolysis"/>
    <property type="evidence" value="ECO:0007669"/>
    <property type="project" value="InterPro"/>
</dbReference>
<organism evidence="3 4">
    <name type="scientific">Mucilaginibacter mali</name>
    <dbReference type="NCBI Taxonomy" id="2740462"/>
    <lineage>
        <taxon>Bacteria</taxon>
        <taxon>Pseudomonadati</taxon>
        <taxon>Bacteroidota</taxon>
        <taxon>Sphingobacteriia</taxon>
        <taxon>Sphingobacteriales</taxon>
        <taxon>Sphingobacteriaceae</taxon>
        <taxon>Mucilaginibacter</taxon>
    </lineage>
</organism>
<protein>
    <recommendedName>
        <fullName evidence="2">Tail specific protease domain-containing protein</fullName>
    </recommendedName>
</protein>
<dbReference type="PANTHER" id="PTHR32060:SF30">
    <property type="entry name" value="CARBOXY-TERMINAL PROCESSING PROTEASE CTPA"/>
    <property type="match status" value="1"/>
</dbReference>
<name>A0A7D4PZQ0_9SPHI</name>
<dbReference type="Proteomes" id="UP000505355">
    <property type="component" value="Chromosome"/>
</dbReference>
<dbReference type="Pfam" id="PF03572">
    <property type="entry name" value="Peptidase_S41"/>
    <property type="match status" value="1"/>
</dbReference>
<accession>A0A7D4PZQ0</accession>
<dbReference type="KEGG" id="mmab:HQ865_04730"/>
<dbReference type="SUPFAM" id="SSF50156">
    <property type="entry name" value="PDZ domain-like"/>
    <property type="match status" value="1"/>
</dbReference>
<keyword evidence="4" id="KW-1185">Reference proteome</keyword>
<gene>
    <name evidence="3" type="ORF">HQ865_04730</name>
</gene>
<sequence>MKKILFIAGTLLIFFTACKKSKPADEATDTGTTTTDPTIPTTGTALDKMKDSVFLYAKEDYYWYDGIPDYNTVNPRAVTGTTDLTALQAVVNKISQYKINPATGLAYEYVANSGGRAKYSYMDDGTSSQKLNATAGDFGCLPFYDAYSGNVNLYIKYVYPGSPADVQGVKRGYQIMSVNGRTDLSAASNYANQAANLAFLQNAFSSGSSTITMVLKKFDNTTINVTINAGTYTINPVITYKSLDMGNGKKMGYIVFNSFVSKASAQAALSTAFTSFANDGVTELTVDLRYNGGGFVETAEYLAGLIAPTSANGKVMYTTYYSTNLAAGKDPLLKNQVRRDANTNQLYNYSQIDFSTAATNFVKQGTLNISRVFFLVTAGTASASELTINSLRPYMNVQLIGVTTYGKPVGFFDINIGKYQMYIPEFETKNSLGQGGYYAGMEPGTTDYAGKKMNDDVTKDFGDVNDKLIAQAIYFAKNGVYTTSNDLQIQSVDTNNTKLATEAINNALNGNQFNGMIMQHHLLKK</sequence>
<dbReference type="GO" id="GO:0008236">
    <property type="term" value="F:serine-type peptidase activity"/>
    <property type="evidence" value="ECO:0007669"/>
    <property type="project" value="InterPro"/>
</dbReference>
<dbReference type="PANTHER" id="PTHR32060">
    <property type="entry name" value="TAIL-SPECIFIC PROTEASE"/>
    <property type="match status" value="1"/>
</dbReference>
<dbReference type="CDD" id="cd07561">
    <property type="entry name" value="Peptidase_S41_CPP_like"/>
    <property type="match status" value="1"/>
</dbReference>
<dbReference type="EMBL" id="CP054139">
    <property type="protein sequence ID" value="QKJ29086.1"/>
    <property type="molecule type" value="Genomic_DNA"/>
</dbReference>
<reference evidence="3 4" key="1">
    <citation type="submission" date="2020-05" db="EMBL/GenBank/DDBJ databases">
        <title>Mucilaginibacter mali sp. nov.</title>
        <authorList>
            <person name="Kim H.S."/>
            <person name="Lee K.C."/>
            <person name="Suh M.K."/>
            <person name="Kim J.-S."/>
            <person name="Han K.-I."/>
            <person name="Eom M.K."/>
            <person name="Shin Y.K."/>
            <person name="Lee J.-S."/>
        </authorList>
    </citation>
    <scope>NUCLEOTIDE SEQUENCE [LARGE SCALE GENOMIC DNA]</scope>
    <source>
        <strain evidence="3 4">G2-14</strain>
    </source>
</reference>
<feature type="signal peptide" evidence="1">
    <location>
        <begin position="1"/>
        <end position="19"/>
    </location>
</feature>
<proteinExistence type="predicted"/>
<evidence type="ECO:0000259" key="2">
    <source>
        <dbReference type="Pfam" id="PF03572"/>
    </source>
</evidence>
<dbReference type="RefSeq" id="WP_173413782.1">
    <property type="nucleotide sequence ID" value="NZ_CP054139.1"/>
</dbReference>
<feature type="chain" id="PRO_5029000380" description="Tail specific protease domain-containing protein" evidence="1">
    <location>
        <begin position="20"/>
        <end position="525"/>
    </location>
</feature>
<dbReference type="Gene3D" id="2.30.42.10">
    <property type="match status" value="1"/>
</dbReference>
<evidence type="ECO:0000313" key="4">
    <source>
        <dbReference type="Proteomes" id="UP000505355"/>
    </source>
</evidence>
<dbReference type="InterPro" id="IPR036034">
    <property type="entry name" value="PDZ_sf"/>
</dbReference>
<evidence type="ECO:0000256" key="1">
    <source>
        <dbReference type="SAM" id="SignalP"/>
    </source>
</evidence>
<dbReference type="InterPro" id="IPR029045">
    <property type="entry name" value="ClpP/crotonase-like_dom_sf"/>
</dbReference>
<dbReference type="GO" id="GO:0030288">
    <property type="term" value="C:outer membrane-bounded periplasmic space"/>
    <property type="evidence" value="ECO:0007669"/>
    <property type="project" value="TreeGrafter"/>
</dbReference>
<dbReference type="Gene3D" id="3.90.226.10">
    <property type="entry name" value="2-enoyl-CoA Hydratase, Chain A, domain 1"/>
    <property type="match status" value="1"/>
</dbReference>